<comment type="caution">
    <text evidence="3">The sequence shown here is derived from an EMBL/GenBank/DDBJ whole genome shotgun (WGS) entry which is preliminary data.</text>
</comment>
<sequence length="208" mass="22910">MVTHADEARVEGPYRDGILRITIACTGVAAAHFSLCLHVKSRHLGDAYRYPTELQKMLERFNSIAVRSIQYANQAAHRLGYTSIGANHLWAGILRYRTSPANATLASCGVRRSAIVRRLRLQHGVPRPPVPPGRRPVDPDAKSVIQLAIAIADEYDHTFIGSEHILLALSRHCADAVSGHIELLDLPYSVVENAFARRFAPPTTQYGG</sequence>
<keyword evidence="3" id="KW-0645">Protease</keyword>
<evidence type="ECO:0000313" key="3">
    <source>
        <dbReference type="EMBL" id="KAA1257473.1"/>
    </source>
</evidence>
<reference evidence="3 4" key="1">
    <citation type="submission" date="2019-08" db="EMBL/GenBank/DDBJ databases">
        <title>Deep-cultivation of Planctomycetes and their phenomic and genomic characterization uncovers novel biology.</title>
        <authorList>
            <person name="Wiegand S."/>
            <person name="Jogler M."/>
            <person name="Boedeker C."/>
            <person name="Pinto D."/>
            <person name="Vollmers J."/>
            <person name="Rivas-Marin E."/>
            <person name="Kohn T."/>
            <person name="Peeters S.H."/>
            <person name="Heuer A."/>
            <person name="Rast P."/>
            <person name="Oberbeckmann S."/>
            <person name="Bunk B."/>
            <person name="Jeske O."/>
            <person name="Meyerdierks A."/>
            <person name="Storesund J.E."/>
            <person name="Kallscheuer N."/>
            <person name="Luecker S."/>
            <person name="Lage O.M."/>
            <person name="Pohl T."/>
            <person name="Merkel B.J."/>
            <person name="Hornburger P."/>
            <person name="Mueller R.-W."/>
            <person name="Bruemmer F."/>
            <person name="Labrenz M."/>
            <person name="Spormann A.M."/>
            <person name="Op Den Camp H."/>
            <person name="Overmann J."/>
            <person name="Amann R."/>
            <person name="Jetten M.S.M."/>
            <person name="Mascher T."/>
            <person name="Medema M.H."/>
            <person name="Devos D.P."/>
            <person name="Kaster A.-K."/>
            <person name="Ovreas L."/>
            <person name="Rohde M."/>
            <person name="Galperin M.Y."/>
            <person name="Jogler C."/>
        </authorList>
    </citation>
    <scope>NUCLEOTIDE SEQUENCE [LARGE SCALE GENOMIC DNA]</scope>
    <source>
        <strain evidence="3 4">LF1</strain>
    </source>
</reference>
<dbReference type="AlphaFoldDB" id="A0A5B1CDH2"/>
<organism evidence="3 4">
    <name type="scientific">Rubripirellula obstinata</name>
    <dbReference type="NCBI Taxonomy" id="406547"/>
    <lineage>
        <taxon>Bacteria</taxon>
        <taxon>Pseudomonadati</taxon>
        <taxon>Planctomycetota</taxon>
        <taxon>Planctomycetia</taxon>
        <taxon>Pirellulales</taxon>
        <taxon>Pirellulaceae</taxon>
        <taxon>Rubripirellula</taxon>
    </lineage>
</organism>
<dbReference type="InterPro" id="IPR004176">
    <property type="entry name" value="Clp_R_N"/>
</dbReference>
<dbReference type="EMBL" id="VRLW01000002">
    <property type="protein sequence ID" value="KAA1257473.1"/>
    <property type="molecule type" value="Genomic_DNA"/>
</dbReference>
<dbReference type="SUPFAM" id="SSF81923">
    <property type="entry name" value="Double Clp-N motif"/>
    <property type="match status" value="1"/>
</dbReference>
<name>A0A5B1CDH2_9BACT</name>
<dbReference type="Pfam" id="PF02861">
    <property type="entry name" value="Clp_N"/>
    <property type="match status" value="1"/>
</dbReference>
<accession>A0A5B1CDH2</accession>
<evidence type="ECO:0000313" key="4">
    <source>
        <dbReference type="Proteomes" id="UP000322699"/>
    </source>
</evidence>
<protein>
    <submittedName>
        <fullName evidence="3">ATP-dependent Clp protease ATP-binding subunit ClpC1</fullName>
    </submittedName>
</protein>
<keyword evidence="1" id="KW-0677">Repeat</keyword>
<keyword evidence="3" id="KW-0067">ATP-binding</keyword>
<keyword evidence="3" id="KW-0547">Nucleotide-binding</keyword>
<dbReference type="GO" id="GO:0005524">
    <property type="term" value="F:ATP binding"/>
    <property type="evidence" value="ECO:0007669"/>
    <property type="project" value="UniProtKB-KW"/>
</dbReference>
<keyword evidence="3" id="KW-0378">Hydrolase</keyword>
<evidence type="ECO:0000256" key="1">
    <source>
        <dbReference type="PROSITE-ProRule" id="PRU01251"/>
    </source>
</evidence>
<dbReference type="GO" id="GO:0008233">
    <property type="term" value="F:peptidase activity"/>
    <property type="evidence" value="ECO:0007669"/>
    <property type="project" value="UniProtKB-KW"/>
</dbReference>
<evidence type="ECO:0000259" key="2">
    <source>
        <dbReference type="PROSITE" id="PS51903"/>
    </source>
</evidence>
<dbReference type="InterPro" id="IPR036628">
    <property type="entry name" value="Clp_N_dom_sf"/>
</dbReference>
<dbReference type="Gene3D" id="1.10.1780.10">
    <property type="entry name" value="Clp, N-terminal domain"/>
    <property type="match status" value="1"/>
</dbReference>
<dbReference type="PROSITE" id="PS51903">
    <property type="entry name" value="CLP_R"/>
    <property type="match status" value="1"/>
</dbReference>
<dbReference type="GO" id="GO:0006508">
    <property type="term" value="P:proteolysis"/>
    <property type="evidence" value="ECO:0007669"/>
    <property type="project" value="UniProtKB-KW"/>
</dbReference>
<gene>
    <name evidence="3" type="primary">clpC1</name>
    <name evidence="3" type="ORF">LF1_53220</name>
</gene>
<keyword evidence="4" id="KW-1185">Reference proteome</keyword>
<feature type="domain" description="Clp R" evidence="2">
    <location>
        <begin position="58"/>
        <end position="202"/>
    </location>
</feature>
<dbReference type="RefSeq" id="WP_068267541.1">
    <property type="nucleotide sequence ID" value="NZ_LWSK01000219.1"/>
</dbReference>
<proteinExistence type="predicted"/>
<dbReference type="Proteomes" id="UP000322699">
    <property type="component" value="Unassembled WGS sequence"/>
</dbReference>